<evidence type="ECO:0000313" key="2">
    <source>
        <dbReference type="EMBL" id="CAA9405382.1"/>
    </source>
</evidence>
<feature type="compositionally biased region" description="Basic residues" evidence="1">
    <location>
        <begin position="1"/>
        <end position="12"/>
    </location>
</feature>
<sequence>ARGGRRAARARGRGAGGVAGARG</sequence>
<protein>
    <submittedName>
        <fullName evidence="2">Uncharacterized protein</fullName>
    </submittedName>
</protein>
<feature type="compositionally biased region" description="Gly residues" evidence="1">
    <location>
        <begin position="13"/>
        <end position="23"/>
    </location>
</feature>
<reference evidence="2" key="1">
    <citation type="submission" date="2020-02" db="EMBL/GenBank/DDBJ databases">
        <authorList>
            <person name="Meier V. D."/>
        </authorList>
    </citation>
    <scope>NUCLEOTIDE SEQUENCE</scope>
    <source>
        <strain evidence="2">AVDCRST_MAG35</strain>
    </source>
</reference>
<name>A0A6J4P5M9_9ACTN</name>
<feature type="region of interest" description="Disordered" evidence="1">
    <location>
        <begin position="1"/>
        <end position="23"/>
    </location>
</feature>
<organism evidence="2">
    <name type="scientific">uncultured Quadrisphaera sp</name>
    <dbReference type="NCBI Taxonomy" id="904978"/>
    <lineage>
        <taxon>Bacteria</taxon>
        <taxon>Bacillati</taxon>
        <taxon>Actinomycetota</taxon>
        <taxon>Actinomycetes</taxon>
        <taxon>Kineosporiales</taxon>
        <taxon>Kineosporiaceae</taxon>
        <taxon>Quadrisphaera</taxon>
        <taxon>environmental samples</taxon>
    </lineage>
</organism>
<proteinExistence type="predicted"/>
<evidence type="ECO:0000256" key="1">
    <source>
        <dbReference type="SAM" id="MobiDB-lite"/>
    </source>
</evidence>
<gene>
    <name evidence="2" type="ORF">AVDCRST_MAG35-1128</name>
</gene>
<accession>A0A6J4P5M9</accession>
<dbReference type="EMBL" id="CADCUY010000230">
    <property type="protein sequence ID" value="CAA9405382.1"/>
    <property type="molecule type" value="Genomic_DNA"/>
</dbReference>
<feature type="non-terminal residue" evidence="2">
    <location>
        <position position="1"/>
    </location>
</feature>
<feature type="non-terminal residue" evidence="2">
    <location>
        <position position="23"/>
    </location>
</feature>
<dbReference type="AlphaFoldDB" id="A0A6J4P5M9"/>